<proteinExistence type="predicted"/>
<evidence type="ECO:0000313" key="2">
    <source>
        <dbReference type="Proteomes" id="UP000827092"/>
    </source>
</evidence>
<accession>A0AAV6TJE0</accession>
<sequence>MTKMWHTPPGDVPQMPPFEDPVPNLLWNTMSSAAEWNEAFPQPVPFWRGNTPLCRSIFRWRTEWGIFGQNRSTKRYVNTYYTTNTTINNNLDMTNNGAHRIGANFPPSPPLRSCSEPVMEQMYMEQGFFLRLCLHGGKKAPCRVCSVKDSSGGMFGGGEVMVGKL</sequence>
<name>A0AAV6TJE0_9ARAC</name>
<keyword evidence="2" id="KW-1185">Reference proteome</keyword>
<dbReference type="EMBL" id="JAFNEN010003306">
    <property type="protein sequence ID" value="KAG8171979.1"/>
    <property type="molecule type" value="Genomic_DNA"/>
</dbReference>
<evidence type="ECO:0000313" key="1">
    <source>
        <dbReference type="EMBL" id="KAG8171979.1"/>
    </source>
</evidence>
<gene>
    <name evidence="1" type="ORF">JTE90_024679</name>
</gene>
<organism evidence="1 2">
    <name type="scientific">Oedothorax gibbosus</name>
    <dbReference type="NCBI Taxonomy" id="931172"/>
    <lineage>
        <taxon>Eukaryota</taxon>
        <taxon>Metazoa</taxon>
        <taxon>Ecdysozoa</taxon>
        <taxon>Arthropoda</taxon>
        <taxon>Chelicerata</taxon>
        <taxon>Arachnida</taxon>
        <taxon>Araneae</taxon>
        <taxon>Araneomorphae</taxon>
        <taxon>Entelegynae</taxon>
        <taxon>Araneoidea</taxon>
        <taxon>Linyphiidae</taxon>
        <taxon>Erigoninae</taxon>
        <taxon>Oedothorax</taxon>
    </lineage>
</organism>
<reference evidence="1 2" key="1">
    <citation type="journal article" date="2022" name="Nat. Ecol. Evol.">
        <title>A masculinizing supergene underlies an exaggerated male reproductive morph in a spider.</title>
        <authorList>
            <person name="Hendrickx F."/>
            <person name="De Corte Z."/>
            <person name="Sonet G."/>
            <person name="Van Belleghem S.M."/>
            <person name="Kostlbacher S."/>
            <person name="Vangestel C."/>
        </authorList>
    </citation>
    <scope>NUCLEOTIDE SEQUENCE [LARGE SCALE GENOMIC DNA]</scope>
    <source>
        <strain evidence="1">W744_W776</strain>
    </source>
</reference>
<comment type="caution">
    <text evidence="1">The sequence shown here is derived from an EMBL/GenBank/DDBJ whole genome shotgun (WGS) entry which is preliminary data.</text>
</comment>
<dbReference type="AlphaFoldDB" id="A0AAV6TJE0"/>
<protein>
    <submittedName>
        <fullName evidence="1">Uncharacterized protein</fullName>
    </submittedName>
</protein>
<dbReference type="Proteomes" id="UP000827092">
    <property type="component" value="Unassembled WGS sequence"/>
</dbReference>